<dbReference type="PANTHER" id="PTHR36302:SF1">
    <property type="entry name" value="COPPER CHAPERONE PCU(A)C"/>
    <property type="match status" value="1"/>
</dbReference>
<sequence length="163" mass="17327">MSIKSSLLAAAAAVALAMPAFAADIEVQDPYARVSSMMSSSGAAFMIIRNHGDTDDHLVSATSDVAEKVELHTHDEDANGVMRMIHIEEGLALPADGEIEMVRGGNHVMFLGLNRELAQGDMVTVTLQFEKAGAITVEVPVDMERKPAHGHAGHGHGQMKKAD</sequence>
<dbReference type="Proteomes" id="UP001597186">
    <property type="component" value="Unassembled WGS sequence"/>
</dbReference>
<dbReference type="InterPro" id="IPR007410">
    <property type="entry name" value="LpqE-like"/>
</dbReference>
<feature type="signal peptide" evidence="1">
    <location>
        <begin position="1"/>
        <end position="22"/>
    </location>
</feature>
<dbReference type="RefSeq" id="WP_379911952.1">
    <property type="nucleotide sequence ID" value="NZ_JBHUDD010000002.1"/>
</dbReference>
<dbReference type="EMBL" id="JBHUDD010000002">
    <property type="protein sequence ID" value="MFD1507882.1"/>
    <property type="molecule type" value="Genomic_DNA"/>
</dbReference>
<dbReference type="SUPFAM" id="SSF110087">
    <property type="entry name" value="DR1885-like metal-binding protein"/>
    <property type="match status" value="1"/>
</dbReference>
<feature type="chain" id="PRO_5046991015" evidence="1">
    <location>
        <begin position="23"/>
        <end position="163"/>
    </location>
</feature>
<keyword evidence="1" id="KW-0732">Signal</keyword>
<dbReference type="InterPro" id="IPR058248">
    <property type="entry name" value="Lxx211020-like"/>
</dbReference>
<evidence type="ECO:0000313" key="3">
    <source>
        <dbReference type="Proteomes" id="UP001597186"/>
    </source>
</evidence>
<accession>A0ABW4E9R9</accession>
<protein>
    <submittedName>
        <fullName evidence="2">Copper chaperone PCu(A)C</fullName>
    </submittedName>
</protein>
<keyword evidence="3" id="KW-1185">Reference proteome</keyword>
<gene>
    <name evidence="2" type="ORF">ACFTOW_00440</name>
</gene>
<dbReference type="PANTHER" id="PTHR36302">
    <property type="entry name" value="BLR7088 PROTEIN"/>
    <property type="match status" value="1"/>
</dbReference>
<dbReference type="Pfam" id="PF04314">
    <property type="entry name" value="PCuAC"/>
    <property type="match status" value="1"/>
</dbReference>
<organism evidence="2 3">
    <name type="scientific">Lacimonas salitolerans</name>
    <dbReference type="NCBI Taxonomy" id="1323750"/>
    <lineage>
        <taxon>Bacteria</taxon>
        <taxon>Pseudomonadati</taxon>
        <taxon>Pseudomonadota</taxon>
        <taxon>Alphaproteobacteria</taxon>
        <taxon>Rhodobacterales</taxon>
        <taxon>Paracoccaceae</taxon>
        <taxon>Lacimonas</taxon>
    </lineage>
</organism>
<comment type="caution">
    <text evidence="2">The sequence shown here is derived from an EMBL/GenBank/DDBJ whole genome shotgun (WGS) entry which is preliminary data.</text>
</comment>
<evidence type="ECO:0000256" key="1">
    <source>
        <dbReference type="SAM" id="SignalP"/>
    </source>
</evidence>
<reference evidence="3" key="1">
    <citation type="journal article" date="2019" name="Int. J. Syst. Evol. Microbiol.">
        <title>The Global Catalogue of Microorganisms (GCM) 10K type strain sequencing project: providing services to taxonomists for standard genome sequencing and annotation.</title>
        <authorList>
            <consortium name="The Broad Institute Genomics Platform"/>
            <consortium name="The Broad Institute Genome Sequencing Center for Infectious Disease"/>
            <person name="Wu L."/>
            <person name="Ma J."/>
        </authorList>
    </citation>
    <scope>NUCLEOTIDE SEQUENCE [LARGE SCALE GENOMIC DNA]</scope>
    <source>
        <strain evidence="3">CGMCC 1.12477</strain>
    </source>
</reference>
<evidence type="ECO:0000313" key="2">
    <source>
        <dbReference type="EMBL" id="MFD1507882.1"/>
    </source>
</evidence>
<proteinExistence type="predicted"/>
<dbReference type="InterPro" id="IPR036182">
    <property type="entry name" value="PCuAC_sf"/>
</dbReference>
<name>A0ABW4E9R9_9RHOB</name>
<dbReference type="Gene3D" id="2.60.40.1890">
    <property type="entry name" value="PCu(A)C copper chaperone"/>
    <property type="match status" value="1"/>
</dbReference>